<protein>
    <recommendedName>
        <fullName evidence="7">Streptococcal pilin isopeptide linker domain-containing protein</fullName>
    </recommendedName>
</protein>
<dbReference type="Gene3D" id="2.60.40.1140">
    <property type="entry name" value="Collagen-binding surface protein Cna, B-type domain"/>
    <property type="match status" value="1"/>
</dbReference>
<dbReference type="Gene3D" id="2.60.40.3050">
    <property type="match status" value="1"/>
</dbReference>
<keyword evidence="6" id="KW-1185">Reference proteome</keyword>
<evidence type="ECO:0000256" key="1">
    <source>
        <dbReference type="SAM" id="Phobius"/>
    </source>
</evidence>
<keyword evidence="1" id="KW-1133">Transmembrane helix</keyword>
<keyword evidence="1" id="KW-0472">Membrane</keyword>
<feature type="chain" id="PRO_5036771293" description="Streptococcal pilin isopeptide linker domain-containing protein" evidence="2">
    <location>
        <begin position="35"/>
        <end position="370"/>
    </location>
</feature>
<keyword evidence="1" id="KW-0812">Transmembrane</keyword>
<dbReference type="NCBIfam" id="TIGR03786">
    <property type="entry name" value="strep_pil_rpt"/>
    <property type="match status" value="1"/>
</dbReference>
<dbReference type="EMBL" id="JACOPF010000001">
    <property type="protein sequence ID" value="MBC5687627.1"/>
    <property type="molecule type" value="Genomic_DNA"/>
</dbReference>
<evidence type="ECO:0000256" key="2">
    <source>
        <dbReference type="SAM" id="SignalP"/>
    </source>
</evidence>
<comment type="caution">
    <text evidence="5">The sequence shown here is derived from an EMBL/GenBank/DDBJ whole genome shotgun (WGS) entry which is preliminary data.</text>
</comment>
<dbReference type="Pfam" id="PF12892">
    <property type="entry name" value="FctA"/>
    <property type="match status" value="1"/>
</dbReference>
<feature type="domain" description="Streptococcal pilin isopeptide linkage" evidence="3">
    <location>
        <begin position="49"/>
        <end position="197"/>
    </location>
</feature>
<dbReference type="Proteomes" id="UP000652477">
    <property type="component" value="Unassembled WGS sequence"/>
</dbReference>
<dbReference type="Pfam" id="PF24547">
    <property type="entry name" value="DUF7601"/>
    <property type="match status" value="1"/>
</dbReference>
<evidence type="ECO:0000259" key="3">
    <source>
        <dbReference type="Pfam" id="PF12892"/>
    </source>
</evidence>
<feature type="transmembrane region" description="Helical" evidence="1">
    <location>
        <begin position="340"/>
        <end position="362"/>
    </location>
</feature>
<evidence type="ECO:0000313" key="5">
    <source>
        <dbReference type="EMBL" id="MBC5687627.1"/>
    </source>
</evidence>
<dbReference type="RefSeq" id="WP_186874304.1">
    <property type="nucleotide sequence ID" value="NZ_JACOPF010000001.1"/>
</dbReference>
<accession>A0A923LGB4</accession>
<dbReference type="InterPro" id="IPR038174">
    <property type="entry name" value="Strep_pil_link_sf"/>
</dbReference>
<dbReference type="AlphaFoldDB" id="A0A923LGB4"/>
<evidence type="ECO:0000259" key="4">
    <source>
        <dbReference type="Pfam" id="PF24547"/>
    </source>
</evidence>
<organism evidence="5 6">
    <name type="scientific">Mediterraneibacter hominis</name>
    <dbReference type="NCBI Taxonomy" id="2763054"/>
    <lineage>
        <taxon>Bacteria</taxon>
        <taxon>Bacillati</taxon>
        <taxon>Bacillota</taxon>
        <taxon>Clostridia</taxon>
        <taxon>Lachnospirales</taxon>
        <taxon>Lachnospiraceae</taxon>
        <taxon>Mediterraneibacter</taxon>
    </lineage>
</organism>
<sequence length="370" mass="39685">MKKKGKTWLKRWGGGVLAFLMLAALAIPSVSAKAAGTVTTGAQTGGQINMTKVLQLSQKDVPVDEVYRFSMAKGTVTDAPEGTQVPDITNAEFTLGGEGWKDAAVSGQQSPFTKTLTGTWNPGITFSEIGIYTYTITETAGTNTGVTYDKSEYQVKYTVVREENGGLKILSTAIRQTKDSTGATMEAVKKSPEFTNKKQTADLRIDKDVTGSLGDKTKEFSFQLTVNGDTPQGTYTYQIYESNGTPALGKSGNVKSGEQTAFTLKDGQYLVVSYLPAGTNYSIIESSEGITDYTTTIDNKGTKGQEITGNAERKAEGSITEGENQITFTNNKEGEADTGIFMDILPFAVIVLAAVVLLAVVVTRKVRGRR</sequence>
<reference evidence="5" key="1">
    <citation type="submission" date="2020-08" db="EMBL/GenBank/DDBJ databases">
        <title>Genome public.</title>
        <authorList>
            <person name="Liu C."/>
            <person name="Sun Q."/>
        </authorList>
    </citation>
    <scope>NUCLEOTIDE SEQUENCE</scope>
    <source>
        <strain evidence="5">NSJ-55</strain>
    </source>
</reference>
<evidence type="ECO:0008006" key="7">
    <source>
        <dbReference type="Google" id="ProtNLM"/>
    </source>
</evidence>
<proteinExistence type="predicted"/>
<gene>
    <name evidence="5" type="ORF">H8S37_01580</name>
</gene>
<dbReference type="InterPro" id="IPR022464">
    <property type="entry name" value="Strep_pil_isopept_link"/>
</dbReference>
<dbReference type="InterPro" id="IPR055382">
    <property type="entry name" value="DUF7601"/>
</dbReference>
<evidence type="ECO:0000313" key="6">
    <source>
        <dbReference type="Proteomes" id="UP000652477"/>
    </source>
</evidence>
<keyword evidence="2" id="KW-0732">Signal</keyword>
<feature type="domain" description="DUF7601" evidence="4">
    <location>
        <begin position="202"/>
        <end position="332"/>
    </location>
</feature>
<feature type="signal peptide" evidence="2">
    <location>
        <begin position="1"/>
        <end position="34"/>
    </location>
</feature>
<name>A0A923LGB4_9FIRM</name>